<evidence type="ECO:0000313" key="4">
    <source>
        <dbReference type="Proteomes" id="UP000515125"/>
    </source>
</evidence>
<evidence type="ECO:0000256" key="1">
    <source>
        <dbReference type="ARBA" id="ARBA00022441"/>
    </source>
</evidence>
<feature type="compositionally biased region" description="Polar residues" evidence="3">
    <location>
        <begin position="213"/>
        <end position="226"/>
    </location>
</feature>
<dbReference type="Pfam" id="PF24681">
    <property type="entry name" value="Kelch_KLHDC2_KLHL20_DRC7"/>
    <property type="match status" value="1"/>
</dbReference>
<feature type="region of interest" description="Disordered" evidence="3">
    <location>
        <begin position="147"/>
        <end position="241"/>
    </location>
</feature>
<dbReference type="SUPFAM" id="SSF117281">
    <property type="entry name" value="Kelch motif"/>
    <property type="match status" value="1"/>
</dbReference>
<feature type="compositionally biased region" description="Low complexity" evidence="3">
    <location>
        <begin position="1609"/>
        <end position="1622"/>
    </location>
</feature>
<dbReference type="PANTHER" id="PTHR46093">
    <property type="entry name" value="ACYL-COA-BINDING DOMAIN-CONTAINING PROTEIN 5"/>
    <property type="match status" value="1"/>
</dbReference>
<feature type="compositionally biased region" description="Low complexity" evidence="3">
    <location>
        <begin position="172"/>
        <end position="211"/>
    </location>
</feature>
<evidence type="ECO:0000256" key="2">
    <source>
        <dbReference type="ARBA" id="ARBA00022737"/>
    </source>
</evidence>
<keyword evidence="4" id="KW-1185">Reference proteome</keyword>
<name>A0A6P6RXN9_9EIME</name>
<feature type="region of interest" description="Disordered" evidence="3">
    <location>
        <begin position="1539"/>
        <end position="1704"/>
    </location>
</feature>
<dbReference type="Proteomes" id="UP000515125">
    <property type="component" value="Unplaced"/>
</dbReference>
<keyword evidence="1" id="KW-0880">Kelch repeat</keyword>
<dbReference type="OrthoDB" id="10251809at2759"/>
<protein>
    <submittedName>
        <fullName evidence="5">Uncharacterized protein LOC34617800</fullName>
    </submittedName>
</protein>
<dbReference type="RefSeq" id="XP_026192623.1">
    <property type="nucleotide sequence ID" value="XM_026336838.1"/>
</dbReference>
<feature type="region of interest" description="Disordered" evidence="3">
    <location>
        <begin position="1128"/>
        <end position="1178"/>
    </location>
</feature>
<dbReference type="InterPro" id="IPR036890">
    <property type="entry name" value="HATPase_C_sf"/>
</dbReference>
<dbReference type="Pfam" id="PF13589">
    <property type="entry name" value="HATPase_c_3"/>
    <property type="match status" value="1"/>
</dbReference>
<feature type="compositionally biased region" description="Low complexity" evidence="3">
    <location>
        <begin position="15"/>
        <end position="30"/>
    </location>
</feature>
<feature type="region of interest" description="Disordered" evidence="3">
    <location>
        <begin position="1"/>
        <end position="40"/>
    </location>
</feature>
<feature type="compositionally biased region" description="Basic and acidic residues" evidence="3">
    <location>
        <begin position="1666"/>
        <end position="1675"/>
    </location>
</feature>
<evidence type="ECO:0000313" key="5">
    <source>
        <dbReference type="RefSeq" id="XP_026192623.1"/>
    </source>
</evidence>
<feature type="compositionally biased region" description="Basic and acidic residues" evidence="3">
    <location>
        <begin position="1148"/>
        <end position="1166"/>
    </location>
</feature>
<evidence type="ECO:0000256" key="3">
    <source>
        <dbReference type="SAM" id="MobiDB-lite"/>
    </source>
</evidence>
<feature type="compositionally biased region" description="Polar residues" evidence="3">
    <location>
        <begin position="1331"/>
        <end position="1346"/>
    </location>
</feature>
<feature type="region of interest" description="Disordered" evidence="3">
    <location>
        <begin position="1079"/>
        <end position="1111"/>
    </location>
</feature>
<dbReference type="Gene3D" id="2.120.10.80">
    <property type="entry name" value="Kelch-type beta propeller"/>
    <property type="match status" value="2"/>
</dbReference>
<accession>A0A6P6RXN9</accession>
<keyword evidence="2" id="KW-0677">Repeat</keyword>
<organism evidence="4 5">
    <name type="scientific">Cyclospora cayetanensis</name>
    <dbReference type="NCBI Taxonomy" id="88456"/>
    <lineage>
        <taxon>Eukaryota</taxon>
        <taxon>Sar</taxon>
        <taxon>Alveolata</taxon>
        <taxon>Apicomplexa</taxon>
        <taxon>Conoidasida</taxon>
        <taxon>Coccidia</taxon>
        <taxon>Eucoccidiorida</taxon>
        <taxon>Eimeriorina</taxon>
        <taxon>Eimeriidae</taxon>
        <taxon>Cyclospora</taxon>
    </lineage>
</organism>
<feature type="compositionally biased region" description="Low complexity" evidence="3">
    <location>
        <begin position="337"/>
        <end position="354"/>
    </location>
</feature>
<dbReference type="SUPFAM" id="SSF55874">
    <property type="entry name" value="ATPase domain of HSP90 chaperone/DNA topoisomerase II/histidine kinase"/>
    <property type="match status" value="1"/>
</dbReference>
<feature type="compositionally biased region" description="Basic and acidic residues" evidence="3">
    <location>
        <begin position="1625"/>
        <end position="1640"/>
    </location>
</feature>
<dbReference type="GeneID" id="34617800"/>
<feature type="compositionally biased region" description="Low complexity" evidence="3">
    <location>
        <begin position="1650"/>
        <end position="1662"/>
    </location>
</feature>
<dbReference type="PANTHER" id="PTHR46093:SF18">
    <property type="entry name" value="FIBRONECTIN TYPE-III DOMAIN-CONTAINING PROTEIN"/>
    <property type="match status" value="1"/>
</dbReference>
<feature type="compositionally biased region" description="Polar residues" evidence="3">
    <location>
        <begin position="1586"/>
        <end position="1601"/>
    </location>
</feature>
<sequence>MADAEMSAPHLQDQPVGAPSSAAYGGAASPPGGPGGMPKRSLQLLSQSRLVSDGSAHHFLLCAPSEAVDMVAVQRQCAATSPKGAEEVVLYHTPCQGAPAGGGPPTRRVVAVSVPLSLAASSVLAMELLKKRLLTWEAELNASLTAIDEDEGPPPGAPAPHATTQSHHHHQQQQAGGNAAAAAASAQSHPQMPSAAGGVPAADGVPPLGAPSSRAQGVAPSSTGAPSQAMGGGPVQQSASSQRPTLFNLLEALASDSVTTPDQRNSIRGIVTDFLNHDLPHSKVYSFIGAVVGHDVLHTIVRKLENEPGRLGVPDAGGLARIEKAFGLSKTTSPQPAHASQHSGSASGTSAQGVVAGGTCSRAATALSQEQQQQQSSSGACEAVSSGSGLTSRDAILRVIRRNLDSRRMPPQSTKDVFEKVRWLPVRRPLTPVPVFGHTLISFSNKAIFFGGSNGRGEGVSFRSACVINLNFFSSRIFVFCGEHPSERDGHSTNGLTLQHSPGVILFGGLSDNQFCNDVYVLELDFKRWVRKHPAGQPPAPRDQHAASVFPAKTETGNWRDSSADNLSEFLFIFGGRTGNPRVSFHCLNDMWALHLPSNTWKQVDVGGVRPPPRYGFSMIWSEDLHLSLFGGETHGASGKVSCKERVLLEDFWHFKIKDIVNEAHSGPLVVGEWQQEEYEGKIGPRSHYAAIFITQRYQEPRAEPRTIERLMLITSGVTTVTEGDRTRATETDQISVYFFSKKQWYTVKPRYPADYVGEPFGARQRHVACFFETHNPLARPSRPPVPCLFVHGGFRRHQVLGDAWVLSLTGDDPYKGLMPQGGPSAVACPVAGGESLHAHLMSHGVNTMRLMPSWYQRDTHTPGILWALCSQQRWLLGAIAQLVDNAMHPSVGCRNVWIKFEETPDRDPMLSVQDDGQGLDYPAMNKLLRLYGSFEPGERRRKGYEYGCGFKMAYGRIASSCAIMSRTQGTIGIGMLSLELMGHCDAREIAAPMCMWRLPNKELINRDPNNMADHRHHQRLLMTYTPFTTPSLLADQINVLGTMPGSRIVFWDLRDDLDALVLDPRDCMLYLSSAPSDVRPVSCGKGEEGRPSLAGEAEGSTDAKPGGSLVFSCTSPAASSVEPMNLEASQQGLSNGLVSEESVGAASEEKLQQAVRDPCRPRIDEAATAPPTMGPEMLDVDEDGKPLTSSEQGGLLQAEERGCGESIMKVEQPAAADAGGVVGSSGVEDTREPRELEINTGIQKALPPYFPLWTTARHAPDYCLATYLFWLHLHAPATTHVQGIPLAPQPASYGSQQPAKPREVKGPPAPAEQADEIPGEVPPAREQQETSDTNNADATGSGWLLSSTSRPQAALAEKRSTDGELMTDGSPVAPSLYIFLKQRLYCAAELSYLFTPADHDAGCFALMGFLNDPMDNAYQPRVCEAGVLLYFKQRLIRKLECTFPDAPKYIDAARLPPSERIFGLDGEPPQICRYAFTAVINVPEWMLPSLNKQEFLHENNKPYMKFKARCMKLMQDYLSRCRNPQALSAWLEQRSKRLSDYQEQQRRSRPKRRLNEDLTDEEQPRRSPTPPLTHSSSGAPIWTGQRGSNTGGADSCSQAAKLQLQEPSAAAESSAYANEAEAAADDHRGGAQLKKHELGPEDMAQDGMEAPAAPEGAPVVGFTESEERGSKTESGDIAEAAISSKSEEPWAQDSVPPPDTPVE</sequence>
<feature type="region of interest" description="Disordered" evidence="3">
    <location>
        <begin position="329"/>
        <end position="354"/>
    </location>
</feature>
<feature type="region of interest" description="Disordered" evidence="3">
    <location>
        <begin position="1289"/>
        <end position="1346"/>
    </location>
</feature>
<reference evidence="5" key="1">
    <citation type="submission" date="2025-08" db="UniProtKB">
        <authorList>
            <consortium name="RefSeq"/>
        </authorList>
    </citation>
    <scope>IDENTIFICATION</scope>
</reference>
<feature type="compositionally biased region" description="Polar residues" evidence="3">
    <location>
        <begin position="1128"/>
        <end position="1138"/>
    </location>
</feature>
<gene>
    <name evidence="5" type="primary">LOC34617800</name>
</gene>
<dbReference type="InterPro" id="IPR015915">
    <property type="entry name" value="Kelch-typ_b-propeller"/>
</dbReference>
<proteinExistence type="predicted"/>